<dbReference type="PROSITE" id="PS50011">
    <property type="entry name" value="PROTEIN_KINASE_DOM"/>
    <property type="match status" value="1"/>
</dbReference>
<keyword evidence="4" id="KW-0723">Serine/threonine-protein kinase</keyword>
<evidence type="ECO:0000256" key="2">
    <source>
        <dbReference type="ARBA" id="ARBA00012513"/>
    </source>
</evidence>
<protein>
    <recommendedName>
        <fullName evidence="2">non-specific serine/threonine protein kinase</fullName>
        <ecNumber evidence="2">2.7.11.1</ecNumber>
    </recommendedName>
</protein>
<evidence type="ECO:0000256" key="10">
    <source>
        <dbReference type="ARBA" id="ARBA00022737"/>
    </source>
</evidence>
<dbReference type="STRING" id="542762.A0A4S4F0M0"/>
<dbReference type="FunFam" id="3.80.10.10:FF:000400">
    <property type="entry name" value="Nuclear pore complex protein NUP107"/>
    <property type="match status" value="1"/>
</dbReference>
<dbReference type="Pfam" id="PF00560">
    <property type="entry name" value="LRR_1"/>
    <property type="match status" value="14"/>
</dbReference>
<dbReference type="Proteomes" id="UP000306102">
    <property type="component" value="Unassembled WGS sequence"/>
</dbReference>
<evidence type="ECO:0000256" key="9">
    <source>
        <dbReference type="ARBA" id="ARBA00022729"/>
    </source>
</evidence>
<evidence type="ECO:0000256" key="11">
    <source>
        <dbReference type="ARBA" id="ARBA00022741"/>
    </source>
</evidence>
<dbReference type="Gene3D" id="3.80.10.10">
    <property type="entry name" value="Ribonuclease Inhibitor"/>
    <property type="match status" value="5"/>
</dbReference>
<dbReference type="GO" id="GO:0004674">
    <property type="term" value="F:protein serine/threonine kinase activity"/>
    <property type="evidence" value="ECO:0007669"/>
    <property type="project" value="UniProtKB-KW"/>
</dbReference>
<evidence type="ECO:0000256" key="12">
    <source>
        <dbReference type="ARBA" id="ARBA00022777"/>
    </source>
</evidence>
<evidence type="ECO:0000256" key="14">
    <source>
        <dbReference type="ARBA" id="ARBA00022989"/>
    </source>
</evidence>
<keyword evidence="8 21" id="KW-0812">Transmembrane</keyword>
<proteinExistence type="predicted"/>
<evidence type="ECO:0000256" key="5">
    <source>
        <dbReference type="ARBA" id="ARBA00022553"/>
    </source>
</evidence>
<keyword evidence="13 20" id="KW-0067">ATP-binding</keyword>
<dbReference type="GO" id="GO:0051707">
    <property type="term" value="P:response to other organism"/>
    <property type="evidence" value="ECO:0007669"/>
    <property type="project" value="UniProtKB-ARBA"/>
</dbReference>
<keyword evidence="11 20" id="KW-0547">Nucleotide-binding</keyword>
<dbReference type="Gene3D" id="1.10.510.10">
    <property type="entry name" value="Transferase(Phosphotransferase) domain 1"/>
    <property type="match status" value="1"/>
</dbReference>
<feature type="domain" description="Protein kinase" evidence="22">
    <location>
        <begin position="1041"/>
        <end position="1316"/>
    </location>
</feature>
<keyword evidence="16" id="KW-0675">Receptor</keyword>
<dbReference type="SMART" id="SM00365">
    <property type="entry name" value="LRR_SD22"/>
    <property type="match status" value="9"/>
</dbReference>
<dbReference type="InterPro" id="IPR011009">
    <property type="entry name" value="Kinase-like_dom_sf"/>
</dbReference>
<evidence type="ECO:0000256" key="20">
    <source>
        <dbReference type="PROSITE-ProRule" id="PRU10141"/>
    </source>
</evidence>
<keyword evidence="17" id="KW-0325">Glycoprotein</keyword>
<keyword evidence="15 21" id="KW-0472">Membrane</keyword>
<dbReference type="SUPFAM" id="SSF52047">
    <property type="entry name" value="RNI-like"/>
    <property type="match status" value="1"/>
</dbReference>
<dbReference type="Gene3D" id="3.30.200.20">
    <property type="entry name" value="Phosphorylase Kinase, domain 1"/>
    <property type="match status" value="1"/>
</dbReference>
<keyword evidence="3" id="KW-1003">Cell membrane</keyword>
<evidence type="ECO:0000256" key="3">
    <source>
        <dbReference type="ARBA" id="ARBA00022475"/>
    </source>
</evidence>
<keyword evidence="12" id="KW-0418">Kinase</keyword>
<dbReference type="InterPro" id="IPR017441">
    <property type="entry name" value="Protein_kinase_ATP_BS"/>
</dbReference>
<dbReference type="FunFam" id="3.80.10.10:FF:000416">
    <property type="entry name" value="Probable leucine-rich repeat receptor-like protein kinase At5g63930"/>
    <property type="match status" value="3"/>
</dbReference>
<keyword evidence="7" id="KW-0808">Transferase</keyword>
<dbReference type="FunFam" id="3.80.10.10:FF:000177">
    <property type="entry name" value="Leucine-rich repeat receptor-like serine/threonine-protein kinase At1g17230"/>
    <property type="match status" value="1"/>
</dbReference>
<dbReference type="Pfam" id="PF13855">
    <property type="entry name" value="LRR_8"/>
    <property type="match status" value="1"/>
</dbReference>
<dbReference type="PROSITE" id="PS00107">
    <property type="entry name" value="PROTEIN_KINASE_ATP"/>
    <property type="match status" value="1"/>
</dbReference>
<dbReference type="InterPro" id="IPR013210">
    <property type="entry name" value="LRR_N_plant-typ"/>
</dbReference>
<organism evidence="23 24">
    <name type="scientific">Camellia sinensis var. sinensis</name>
    <name type="common">China tea</name>
    <dbReference type="NCBI Taxonomy" id="542762"/>
    <lineage>
        <taxon>Eukaryota</taxon>
        <taxon>Viridiplantae</taxon>
        <taxon>Streptophyta</taxon>
        <taxon>Embryophyta</taxon>
        <taxon>Tracheophyta</taxon>
        <taxon>Spermatophyta</taxon>
        <taxon>Magnoliopsida</taxon>
        <taxon>eudicotyledons</taxon>
        <taxon>Gunneridae</taxon>
        <taxon>Pentapetalae</taxon>
        <taxon>asterids</taxon>
        <taxon>Ericales</taxon>
        <taxon>Theaceae</taxon>
        <taxon>Camellia</taxon>
    </lineage>
</organism>
<dbReference type="InterPro" id="IPR051420">
    <property type="entry name" value="Ser_Thr_Kinases_DiverseReg"/>
</dbReference>
<dbReference type="PROSITE" id="PS51450">
    <property type="entry name" value="LRR"/>
    <property type="match status" value="1"/>
</dbReference>
<dbReference type="PANTHER" id="PTHR48005">
    <property type="entry name" value="LEUCINE RICH REPEAT KINASE 2"/>
    <property type="match status" value="1"/>
</dbReference>
<dbReference type="GO" id="GO:0005524">
    <property type="term" value="F:ATP binding"/>
    <property type="evidence" value="ECO:0007669"/>
    <property type="project" value="UniProtKB-UniRule"/>
</dbReference>
<evidence type="ECO:0000256" key="7">
    <source>
        <dbReference type="ARBA" id="ARBA00022679"/>
    </source>
</evidence>
<evidence type="ECO:0000313" key="23">
    <source>
        <dbReference type="EMBL" id="THG22415.1"/>
    </source>
</evidence>
<keyword evidence="14 21" id="KW-1133">Transmembrane helix</keyword>
<dbReference type="InterPro" id="IPR003591">
    <property type="entry name" value="Leu-rich_rpt_typical-subtyp"/>
</dbReference>
<comment type="caution">
    <text evidence="23">The sequence shown here is derived from an EMBL/GenBank/DDBJ whole genome shotgun (WGS) entry which is preliminary data.</text>
</comment>
<feature type="transmembrane region" description="Helical" evidence="21">
    <location>
        <begin position="12"/>
        <end position="31"/>
    </location>
</feature>
<comment type="catalytic activity">
    <reaction evidence="18">
        <text>L-threonyl-[protein] + ATP = O-phospho-L-threonyl-[protein] + ADP + H(+)</text>
        <dbReference type="Rhea" id="RHEA:46608"/>
        <dbReference type="Rhea" id="RHEA-COMP:11060"/>
        <dbReference type="Rhea" id="RHEA-COMP:11605"/>
        <dbReference type="ChEBI" id="CHEBI:15378"/>
        <dbReference type="ChEBI" id="CHEBI:30013"/>
        <dbReference type="ChEBI" id="CHEBI:30616"/>
        <dbReference type="ChEBI" id="CHEBI:61977"/>
        <dbReference type="ChEBI" id="CHEBI:456216"/>
        <dbReference type="EC" id="2.7.11.1"/>
    </reaction>
</comment>
<dbReference type="InterPro" id="IPR000719">
    <property type="entry name" value="Prot_kinase_dom"/>
</dbReference>
<keyword evidence="5" id="KW-0597">Phosphoprotein</keyword>
<dbReference type="EMBL" id="SDRB02000877">
    <property type="protein sequence ID" value="THG22415.1"/>
    <property type="molecule type" value="Genomic_DNA"/>
</dbReference>
<evidence type="ECO:0000256" key="18">
    <source>
        <dbReference type="ARBA" id="ARBA00047899"/>
    </source>
</evidence>
<keyword evidence="9" id="KW-0732">Signal</keyword>
<dbReference type="FunFam" id="1.10.510.10:FF:000445">
    <property type="entry name" value="MDIS1-interacting receptor like kinase 2"/>
    <property type="match status" value="1"/>
</dbReference>
<evidence type="ECO:0000256" key="15">
    <source>
        <dbReference type="ARBA" id="ARBA00023136"/>
    </source>
</evidence>
<keyword evidence="24" id="KW-1185">Reference proteome</keyword>
<name>A0A4S4F0M0_CAMSN</name>
<dbReference type="InterPro" id="IPR032675">
    <property type="entry name" value="LRR_dom_sf"/>
</dbReference>
<evidence type="ECO:0000256" key="6">
    <source>
        <dbReference type="ARBA" id="ARBA00022614"/>
    </source>
</evidence>
<dbReference type="Pfam" id="PF08263">
    <property type="entry name" value="LRRNT_2"/>
    <property type="match status" value="2"/>
</dbReference>
<evidence type="ECO:0000256" key="19">
    <source>
        <dbReference type="ARBA" id="ARBA00048679"/>
    </source>
</evidence>
<comment type="catalytic activity">
    <reaction evidence="19">
        <text>L-seryl-[protein] + ATP = O-phospho-L-seryl-[protein] + ADP + H(+)</text>
        <dbReference type="Rhea" id="RHEA:17989"/>
        <dbReference type="Rhea" id="RHEA-COMP:9863"/>
        <dbReference type="Rhea" id="RHEA-COMP:11604"/>
        <dbReference type="ChEBI" id="CHEBI:15378"/>
        <dbReference type="ChEBI" id="CHEBI:29999"/>
        <dbReference type="ChEBI" id="CHEBI:30616"/>
        <dbReference type="ChEBI" id="CHEBI:83421"/>
        <dbReference type="ChEBI" id="CHEBI:456216"/>
        <dbReference type="EC" id="2.7.11.1"/>
    </reaction>
</comment>
<dbReference type="InterPro" id="IPR001611">
    <property type="entry name" value="Leu-rich_rpt"/>
</dbReference>
<dbReference type="InterPro" id="IPR008266">
    <property type="entry name" value="Tyr_kinase_AS"/>
</dbReference>
<evidence type="ECO:0000256" key="1">
    <source>
        <dbReference type="ARBA" id="ARBA00004251"/>
    </source>
</evidence>
<dbReference type="EC" id="2.7.11.1" evidence="2"/>
<reference evidence="23 24" key="1">
    <citation type="journal article" date="2018" name="Proc. Natl. Acad. Sci. U.S.A.">
        <title>Draft genome sequence of Camellia sinensis var. sinensis provides insights into the evolution of the tea genome and tea quality.</title>
        <authorList>
            <person name="Wei C."/>
            <person name="Yang H."/>
            <person name="Wang S."/>
            <person name="Zhao J."/>
            <person name="Liu C."/>
            <person name="Gao L."/>
            <person name="Xia E."/>
            <person name="Lu Y."/>
            <person name="Tai Y."/>
            <person name="She G."/>
            <person name="Sun J."/>
            <person name="Cao H."/>
            <person name="Tong W."/>
            <person name="Gao Q."/>
            <person name="Li Y."/>
            <person name="Deng W."/>
            <person name="Jiang X."/>
            <person name="Wang W."/>
            <person name="Chen Q."/>
            <person name="Zhang S."/>
            <person name="Li H."/>
            <person name="Wu J."/>
            <person name="Wang P."/>
            <person name="Li P."/>
            <person name="Shi C."/>
            <person name="Zheng F."/>
            <person name="Jian J."/>
            <person name="Huang B."/>
            <person name="Shan D."/>
            <person name="Shi M."/>
            <person name="Fang C."/>
            <person name="Yue Y."/>
            <person name="Li F."/>
            <person name="Li D."/>
            <person name="Wei S."/>
            <person name="Han B."/>
            <person name="Jiang C."/>
            <person name="Yin Y."/>
            <person name="Xia T."/>
            <person name="Zhang Z."/>
            <person name="Bennetzen J.L."/>
            <person name="Zhao S."/>
            <person name="Wan X."/>
        </authorList>
    </citation>
    <scope>NUCLEOTIDE SEQUENCE [LARGE SCALE GENOMIC DNA]</scope>
    <source>
        <strain evidence="24">cv. Shuchazao</strain>
        <tissue evidence="23">Leaf</tissue>
    </source>
</reference>
<evidence type="ECO:0000256" key="21">
    <source>
        <dbReference type="SAM" id="Phobius"/>
    </source>
</evidence>
<evidence type="ECO:0000256" key="8">
    <source>
        <dbReference type="ARBA" id="ARBA00022692"/>
    </source>
</evidence>
<dbReference type="GO" id="GO:0006952">
    <property type="term" value="P:defense response"/>
    <property type="evidence" value="ECO:0007669"/>
    <property type="project" value="UniProtKB-ARBA"/>
</dbReference>
<dbReference type="FunFam" id="3.30.200.20:FF:000309">
    <property type="entry name" value="Leucine-rich repeat receptor protein kinase MSP1"/>
    <property type="match status" value="1"/>
</dbReference>
<dbReference type="PRINTS" id="PR00019">
    <property type="entry name" value="LEURICHRPT"/>
</dbReference>
<evidence type="ECO:0000259" key="22">
    <source>
        <dbReference type="PROSITE" id="PS50011"/>
    </source>
</evidence>
<feature type="binding site" evidence="20">
    <location>
        <position position="1070"/>
    </location>
    <ligand>
        <name>ATP</name>
        <dbReference type="ChEBI" id="CHEBI:30616"/>
    </ligand>
</feature>
<evidence type="ECO:0000256" key="17">
    <source>
        <dbReference type="ARBA" id="ARBA00023180"/>
    </source>
</evidence>
<dbReference type="SUPFAM" id="SSF52058">
    <property type="entry name" value="L domain-like"/>
    <property type="match status" value="2"/>
</dbReference>
<keyword evidence="10" id="KW-0677">Repeat</keyword>
<evidence type="ECO:0000313" key="24">
    <source>
        <dbReference type="Proteomes" id="UP000306102"/>
    </source>
</evidence>
<dbReference type="PANTHER" id="PTHR48005:SF70">
    <property type="entry name" value="MDIS1-INTERACTING RECEPTOR LIKE KINASE 2-LIKE"/>
    <property type="match status" value="1"/>
</dbReference>
<dbReference type="GO" id="GO:0005886">
    <property type="term" value="C:plasma membrane"/>
    <property type="evidence" value="ECO:0007669"/>
    <property type="project" value="UniProtKB-SubCell"/>
</dbReference>
<comment type="subcellular location">
    <subcellularLocation>
        <location evidence="1">Cell membrane</location>
        <topology evidence="1">Single-pass type I membrane protein</topology>
    </subcellularLocation>
</comment>
<gene>
    <name evidence="23" type="ORF">TEA_021447</name>
</gene>
<keyword evidence="6" id="KW-0433">Leucine-rich repeat</keyword>
<dbReference type="SMART" id="SM00369">
    <property type="entry name" value="LRR_TYP"/>
    <property type="match status" value="17"/>
</dbReference>
<dbReference type="SUPFAM" id="SSF56112">
    <property type="entry name" value="Protein kinase-like (PK-like)"/>
    <property type="match status" value="1"/>
</dbReference>
<sequence length="1336" mass="146987">MTSLAERLSNQFVPFHVLFVFLMILEFVSFFNSATYAASGTPKVGEDGAEAVALLTWKANLDNQSQRLLFSWAGRNHCNWVGIDCNNTDRVTHIDLESKGLRGTLSSFNFSSFPHLLSLRKSFYSYKPTMTALAERLSNQFVPFHVLFVFLMILQLVSSFNSATYAASATTKVGEDGTEAAALLRWKASLDNQSQSLLFSWAGSNHCNWVGIDCNNADRVTHIDLESKGLRGTLSSFNFSSFPHLLSLKLHDNSIYGTIPSKIGSLVTLTYLDLSNNYLSGTIPSEIGILCSLTILYFYDNQLSGSIPHQVGKLRSLIEFDLSTNNLTGSISASIGNLTNLTILYLYKNQLSGSIPQEVGMLRSLIELDLSENILTGLVPTSMGNLATLTILHLFKNRLSGPIPQEVGMLRSLIELDLYVNNLTGSIPPSIGNLTNLTILYLYENQLSGSIPQEVGMLRSLIQLGLSTNNLTGSIPASIGNLTNLTNLYLYRNQLFGFIPQEVGMLRSLIELDLSTNNLAGSIPASIGNLTNLTILYLYENQLSGSIPQDVGMLRSLIELDLSTNNLTGSIPTFIGNLTNLTILHLFENRLSGSIPREVGMLRSLINLSLDGNNLTCSIPLELGKLNSLTHLNLHHNKLTGSVPSEMDNLTHLQIFEVSNNMLTGHIPRSICVGGSLTKLLASNNYLIGDMPKFLGNCSQLRRVRLDQNRLTGNISEIFEVLPNLVYIDLSHNNFYGELSKKLGKCHNLTSIKFSNNKISGNIPLEFGGASQLQLLDLSSNHLDGEIPKSLGKLALLFSISLSDNKLSGNIPVEFGRLSNLEDLNLAANNLSGSVPVQLGELVKLWNLNLSKNLLGEDIPSEIGTLQFLQSLDLGNNLFKGEIPQQIGELQSLETLNLSHNKLSGSIPSSFNGRSSLTSVDISYNHLEGPLPNTKAFQDAPFEAYVGNDGFCGNKTGLMPCSRKMSNGAKDKKHNKVLLMVLVPVLGFLFFVVVGSFLVLQKRVGNKQNEPKRENIENLFAIWSYDGKMVYENIIEATEDFNAKHCIGVGGYGTVYKAKLPSGQVVAVKKLHSSQVGELDNLRSFTSEIRALAEIRHRNVIKLYGFCLHRRHSFLVYEFMEGGSLGKILSNEKEALDFEWRKRLNVVKGLADALSYMHHDCSSPIIHRDISSKNVLLDSRYVAHISDFGTARLIKPQSSNWTLFAGTFGYAAPELAYTMEVNEKLDVYSFGVLILEVLMGKHPGDLISSISSSPPTVYGVSLKDILDMRLPSPGNHVEEEVVLVVKLALACLHTSPQCRPTMRQISVALSKQRPPLQNSFDLISLGQLFDVKCSTS</sequence>
<dbReference type="Pfam" id="PF00069">
    <property type="entry name" value="Pkinase"/>
    <property type="match status" value="1"/>
</dbReference>
<accession>A0A4S4F0M0</accession>
<feature type="transmembrane region" description="Helical" evidence="21">
    <location>
        <begin position="977"/>
        <end position="1000"/>
    </location>
</feature>
<evidence type="ECO:0000256" key="13">
    <source>
        <dbReference type="ARBA" id="ARBA00022840"/>
    </source>
</evidence>
<dbReference type="PROSITE" id="PS00109">
    <property type="entry name" value="PROTEIN_KINASE_TYR"/>
    <property type="match status" value="1"/>
</dbReference>
<evidence type="ECO:0000256" key="16">
    <source>
        <dbReference type="ARBA" id="ARBA00023170"/>
    </source>
</evidence>
<evidence type="ECO:0000256" key="4">
    <source>
        <dbReference type="ARBA" id="ARBA00022527"/>
    </source>
</evidence>